<proteinExistence type="predicted"/>
<evidence type="ECO:0000313" key="1">
    <source>
        <dbReference type="EMBL" id="AYV78884.1"/>
    </source>
</evidence>
<gene>
    <name evidence="1" type="ORF">Edafosvirus43_5</name>
</gene>
<protein>
    <submittedName>
        <fullName evidence="1">Uncharacterized protein</fullName>
    </submittedName>
</protein>
<accession>A0A3G4ZX20</accession>
<reference evidence="1" key="1">
    <citation type="submission" date="2018-10" db="EMBL/GenBank/DDBJ databases">
        <title>Hidden diversity of soil giant viruses.</title>
        <authorList>
            <person name="Schulz F."/>
            <person name="Alteio L."/>
            <person name="Goudeau D."/>
            <person name="Ryan E.M."/>
            <person name="Malmstrom R.R."/>
            <person name="Blanchard J."/>
            <person name="Woyke T."/>
        </authorList>
    </citation>
    <scope>NUCLEOTIDE SEQUENCE</scope>
    <source>
        <strain evidence="1">EDV1</strain>
    </source>
</reference>
<organism evidence="1">
    <name type="scientific">Edafosvirus sp</name>
    <dbReference type="NCBI Taxonomy" id="2487765"/>
    <lineage>
        <taxon>Viruses</taxon>
        <taxon>Varidnaviria</taxon>
        <taxon>Bamfordvirae</taxon>
        <taxon>Nucleocytoviricota</taxon>
        <taxon>Megaviricetes</taxon>
        <taxon>Imitervirales</taxon>
        <taxon>Mimiviridae</taxon>
        <taxon>Klosneuvirinae</taxon>
    </lineage>
</organism>
<sequence>MACSPSAISIISPLVSFLDDDICTDKIHESIVTMNNEKFKIVIDLLCDQKNIDEKDLTYSLYKIGYYDNIFKHHLDSIPEENNLYLNELTASDQFLLLNIISPMSLMDCILKHANKRYIFLPLSMNVLSKDAGHMTCLAVDVSKKHLYLIDPNGSSSYFNNMFNEMLKNNLKKEKNIPDEIKLDELLDDSIYFDVSMLVDDLFVGYCKELEKCGFKYTFIPSSKWNSKQYHINKSVNNAIIKNGHCLITSVMIAQYMNLTNSEPSEVYELFAQLTDDELLNFINGYTMWIYKMLF</sequence>
<name>A0A3G4ZX20_9VIRU</name>
<dbReference type="EMBL" id="MK072108">
    <property type="protein sequence ID" value="AYV78884.1"/>
    <property type="molecule type" value="Genomic_DNA"/>
</dbReference>